<dbReference type="GO" id="GO:0009653">
    <property type="term" value="P:anatomical structure morphogenesis"/>
    <property type="evidence" value="ECO:0007669"/>
    <property type="project" value="UniProtKB-ARBA"/>
</dbReference>
<dbReference type="SMART" id="SM00837">
    <property type="entry name" value="DPBB_1"/>
    <property type="match status" value="1"/>
</dbReference>
<evidence type="ECO:0000256" key="2">
    <source>
        <dbReference type="ARBA" id="ARBA00022618"/>
    </source>
</evidence>
<dbReference type="InterPro" id="IPR013922">
    <property type="entry name" value="Cyclin_PHO80-like"/>
</dbReference>
<feature type="domain" description="C2H2-type" evidence="7">
    <location>
        <begin position="407"/>
        <end position="429"/>
    </location>
</feature>
<dbReference type="Proteomes" id="UP000682877">
    <property type="component" value="Chromosome 5"/>
</dbReference>
<dbReference type="InterPro" id="IPR007118">
    <property type="entry name" value="Expan_Lol_pI"/>
</dbReference>
<dbReference type="InterPro" id="IPR036908">
    <property type="entry name" value="RlpA-like_sf"/>
</dbReference>
<dbReference type="PROSITE" id="PS00028">
    <property type="entry name" value="ZINC_FINGER_C2H2_1"/>
    <property type="match status" value="3"/>
</dbReference>
<dbReference type="PROSITE" id="PS50843">
    <property type="entry name" value="EXPANSIN_CBD"/>
    <property type="match status" value="1"/>
</dbReference>
<evidence type="ECO:0000256" key="5">
    <source>
        <dbReference type="RuleBase" id="RU003460"/>
    </source>
</evidence>
<comment type="similarity">
    <text evidence="5">Belongs to the expansin family.</text>
</comment>
<evidence type="ECO:0000256" key="6">
    <source>
        <dbReference type="SAM" id="MobiDB-lite"/>
    </source>
</evidence>
<dbReference type="SUPFAM" id="SSF57667">
    <property type="entry name" value="beta-beta-alpha zinc fingers"/>
    <property type="match status" value="2"/>
</dbReference>
<dbReference type="GO" id="GO:0005576">
    <property type="term" value="C:extracellular region"/>
    <property type="evidence" value="ECO:0007669"/>
    <property type="project" value="InterPro"/>
</dbReference>
<dbReference type="PRINTS" id="PR01225">
    <property type="entry name" value="EXPANSNFAMLY"/>
</dbReference>
<accession>A0A8S2AI75</accession>
<dbReference type="GO" id="GO:0006355">
    <property type="term" value="P:regulation of DNA-templated transcription"/>
    <property type="evidence" value="ECO:0007669"/>
    <property type="project" value="InterPro"/>
</dbReference>
<dbReference type="Gene3D" id="3.30.160.60">
    <property type="entry name" value="Classic Zinc Finger"/>
    <property type="match status" value="2"/>
</dbReference>
<dbReference type="PROSITE" id="PS50157">
    <property type="entry name" value="ZINC_FINGER_C2H2_2"/>
    <property type="match status" value="3"/>
</dbReference>
<dbReference type="Gene3D" id="1.10.472.10">
    <property type="entry name" value="Cyclin-like"/>
    <property type="match status" value="1"/>
</dbReference>
<dbReference type="CDD" id="cd22275">
    <property type="entry name" value="DPBB_EXPB_N"/>
    <property type="match status" value="1"/>
</dbReference>
<feature type="domain" description="Expansin-like CBD" evidence="9">
    <location>
        <begin position="321"/>
        <end position="402"/>
    </location>
</feature>
<proteinExistence type="inferred from homology"/>
<evidence type="ECO:0000256" key="4">
    <source>
        <dbReference type="PROSITE-ProRule" id="PRU00042"/>
    </source>
</evidence>
<evidence type="ECO:0000256" key="1">
    <source>
        <dbReference type="ARBA" id="ARBA00007215"/>
    </source>
</evidence>
<keyword evidence="4" id="KW-0862">Zinc</keyword>
<dbReference type="Pfam" id="PF01357">
    <property type="entry name" value="Expansin_C"/>
    <property type="match status" value="1"/>
</dbReference>
<keyword evidence="4" id="KW-0863">Zinc-finger</keyword>
<feature type="domain" description="Expansin-like EG45" evidence="8">
    <location>
        <begin position="201"/>
        <end position="308"/>
    </location>
</feature>
<feature type="region of interest" description="Disordered" evidence="6">
    <location>
        <begin position="437"/>
        <end position="497"/>
    </location>
</feature>
<keyword evidence="2" id="KW-0132">Cell division</keyword>
<evidence type="ECO:0000259" key="8">
    <source>
        <dbReference type="PROSITE" id="PS50842"/>
    </source>
</evidence>
<protein>
    <submittedName>
        <fullName evidence="10">Uncharacterized protein</fullName>
    </submittedName>
</protein>
<dbReference type="PROSITE" id="PS50842">
    <property type="entry name" value="EXPANSIN_EG45"/>
    <property type="match status" value="1"/>
</dbReference>
<evidence type="ECO:0000259" key="9">
    <source>
        <dbReference type="PROSITE" id="PS50843"/>
    </source>
</evidence>
<dbReference type="InterPro" id="IPR036915">
    <property type="entry name" value="Cyclin-like_sf"/>
</dbReference>
<dbReference type="SUPFAM" id="SSF47954">
    <property type="entry name" value="Cyclin-like"/>
    <property type="match status" value="1"/>
</dbReference>
<sequence>MAVSNSLTISPRKLRSDLYSYSYQNNSETPLVISVLSSLIDRTLTRNERISRRALPSSGAGGKTQIFDCREIPDMTIQSYLERIFRYTKAGPSVYVVAYVYIDRFCQTNPGFRISLTNVHRLLITTIMIASKYVEDLNYRNSYFAKVGGLETEDLNKLELEFLFLMGFKLHVNPCSGHNKTHWNTAGITWYGDREGPGSTGGACGYGDAVAKHPYRCMVSAGGPSLFKDGKGCGACYRLKCDHPLCTKKPIKVMISDECPGCTKEAVHFDLSGKAFGALAKRGKGDQLRNLGELKVSYKRACCKHPKAKIAIHVDSGANPYYMSFAVKFANGDGNFACIEVQPAGGKYLKMEEMRSAVWRLSPGVPLKGPFNIRLTSAVSGKKIVAKGVIPEKWSPGAIYHSKMESYKCRVCFKSFVNGRALGGHMRSHMPSLHVDEDVEQRPSQLSDETESDVSSSSSEEKRNGLRENDPKFSVLLEDGESETESSRNVINLTRKRSKRTRKLDSFVTKKVKTSQLGYKPESDHEPPHSSASDTTTEEDLAFCLMMLSRDKWKKNKSNKEVVEEIETEEESEGYNKTNRIKGRYKCETCGKVFKSYQALGGHRASHKKNRVSNKTEQRSETDYDNVVVVAEKRIHECPICLRVFASGQALGGHKRSHGIGNLSVNQHHQVHRRNESVKQRMIDLNLPAPTEEDDVSVVFQ</sequence>
<keyword evidence="3" id="KW-0131">Cell cycle</keyword>
<evidence type="ECO:0000256" key="3">
    <source>
        <dbReference type="ARBA" id="ARBA00023306"/>
    </source>
</evidence>
<dbReference type="InterPro" id="IPR007117">
    <property type="entry name" value="Expansin_CBD"/>
</dbReference>
<dbReference type="SUPFAM" id="SSF50685">
    <property type="entry name" value="Barwin-like endoglucanases"/>
    <property type="match status" value="1"/>
</dbReference>
<feature type="domain" description="C2H2-type" evidence="7">
    <location>
        <begin position="636"/>
        <end position="658"/>
    </location>
</feature>
<dbReference type="Gene3D" id="2.40.40.10">
    <property type="entry name" value="RlpA-like domain"/>
    <property type="match status" value="1"/>
</dbReference>
<feature type="region of interest" description="Disordered" evidence="6">
    <location>
        <begin position="602"/>
        <end position="621"/>
    </location>
</feature>
<dbReference type="EMBL" id="LR999455">
    <property type="protein sequence ID" value="CAE6077050.1"/>
    <property type="molecule type" value="Genomic_DNA"/>
</dbReference>
<feature type="domain" description="C2H2-type" evidence="7">
    <location>
        <begin position="585"/>
        <end position="612"/>
    </location>
</feature>
<dbReference type="PRINTS" id="PR00829">
    <property type="entry name" value="LOLP1ALLERGN"/>
</dbReference>
<comment type="similarity">
    <text evidence="1">Belongs to the cyclin family. Cyclin U/P subfamily.</text>
</comment>
<dbReference type="PANTHER" id="PTHR46326">
    <property type="entry name" value="ZINC FINGER PROTEIN ZAT1-RELATED"/>
    <property type="match status" value="1"/>
</dbReference>
<feature type="compositionally biased region" description="Basic and acidic residues" evidence="6">
    <location>
        <begin position="459"/>
        <end position="471"/>
    </location>
</feature>
<dbReference type="GO" id="GO:0008270">
    <property type="term" value="F:zinc ion binding"/>
    <property type="evidence" value="ECO:0007669"/>
    <property type="project" value="UniProtKB-KW"/>
</dbReference>
<dbReference type="Pfam" id="PF03330">
    <property type="entry name" value="DPBB_1"/>
    <property type="match status" value="1"/>
</dbReference>
<dbReference type="PANTHER" id="PTHR46326:SF21">
    <property type="entry name" value="ZINC FINGER PROTEIN ZAT9"/>
    <property type="match status" value="1"/>
</dbReference>
<dbReference type="AlphaFoldDB" id="A0A8S2AI75"/>
<reference evidence="10" key="1">
    <citation type="submission" date="2021-01" db="EMBL/GenBank/DDBJ databases">
        <authorList>
            <person name="Bezrukov I."/>
        </authorList>
    </citation>
    <scope>NUCLEOTIDE SEQUENCE</scope>
</reference>
<organism evidence="10 11">
    <name type="scientific">Arabidopsis arenosa</name>
    <name type="common">Sand rock-cress</name>
    <name type="synonym">Cardaminopsis arenosa</name>
    <dbReference type="NCBI Taxonomy" id="38785"/>
    <lineage>
        <taxon>Eukaryota</taxon>
        <taxon>Viridiplantae</taxon>
        <taxon>Streptophyta</taxon>
        <taxon>Embryophyta</taxon>
        <taxon>Tracheophyta</taxon>
        <taxon>Spermatophyta</taxon>
        <taxon>Magnoliopsida</taxon>
        <taxon>eudicotyledons</taxon>
        <taxon>Gunneridae</taxon>
        <taxon>Pentapetalae</taxon>
        <taxon>rosids</taxon>
        <taxon>malvids</taxon>
        <taxon>Brassicales</taxon>
        <taxon>Brassicaceae</taxon>
        <taxon>Camelineae</taxon>
        <taxon>Arabidopsis</taxon>
    </lineage>
</organism>
<dbReference type="Pfam" id="PF08613">
    <property type="entry name" value="Cyclin"/>
    <property type="match status" value="1"/>
</dbReference>
<dbReference type="SUPFAM" id="SSF49590">
    <property type="entry name" value="PHL pollen allergen"/>
    <property type="match status" value="1"/>
</dbReference>
<dbReference type="InterPro" id="IPR007112">
    <property type="entry name" value="Expansin/allergen_DPBB_dom"/>
</dbReference>
<dbReference type="InterPro" id="IPR036749">
    <property type="entry name" value="Expansin_CBD_sf"/>
</dbReference>
<gene>
    <name evidence="10" type="ORF">AARE701A_LOCUS13880</name>
</gene>
<feature type="region of interest" description="Disordered" evidence="6">
    <location>
        <begin position="512"/>
        <end position="537"/>
    </location>
</feature>
<keyword evidence="11" id="KW-1185">Reference proteome</keyword>
<dbReference type="GO" id="GO:0019901">
    <property type="term" value="F:protein kinase binding"/>
    <property type="evidence" value="ECO:0007669"/>
    <property type="project" value="InterPro"/>
</dbReference>
<dbReference type="Gene3D" id="2.60.40.760">
    <property type="entry name" value="Expansin, cellulose-binding-like domain"/>
    <property type="match status" value="1"/>
</dbReference>
<evidence type="ECO:0000313" key="10">
    <source>
        <dbReference type="EMBL" id="CAE6077050.1"/>
    </source>
</evidence>
<dbReference type="InterPro" id="IPR005795">
    <property type="entry name" value="LolPI"/>
</dbReference>
<dbReference type="InterPro" id="IPR044303">
    <property type="entry name" value="ZAT1/4/9"/>
</dbReference>
<dbReference type="InterPro" id="IPR036236">
    <property type="entry name" value="Znf_C2H2_sf"/>
</dbReference>
<name>A0A8S2AI75_ARAAE</name>
<dbReference type="Pfam" id="PF13912">
    <property type="entry name" value="zf-C2H2_6"/>
    <property type="match status" value="3"/>
</dbReference>
<dbReference type="GO" id="GO:0051301">
    <property type="term" value="P:cell division"/>
    <property type="evidence" value="ECO:0007669"/>
    <property type="project" value="UniProtKB-KW"/>
</dbReference>
<evidence type="ECO:0000259" key="7">
    <source>
        <dbReference type="PROSITE" id="PS50157"/>
    </source>
</evidence>
<dbReference type="SMART" id="SM00355">
    <property type="entry name" value="ZnF_C2H2"/>
    <property type="match status" value="3"/>
</dbReference>
<dbReference type="CDD" id="cd20604">
    <property type="entry name" value="CYCLIN_AtCycU-like"/>
    <property type="match status" value="1"/>
</dbReference>
<dbReference type="InterPro" id="IPR013087">
    <property type="entry name" value="Znf_C2H2_type"/>
</dbReference>
<evidence type="ECO:0000313" key="11">
    <source>
        <dbReference type="Proteomes" id="UP000682877"/>
    </source>
</evidence>
<keyword evidence="4" id="KW-0479">Metal-binding</keyword>
<dbReference type="InterPro" id="IPR009009">
    <property type="entry name" value="RlpA-like_DPBB"/>
</dbReference>